<feature type="transmembrane region" description="Helical" evidence="2">
    <location>
        <begin position="141"/>
        <end position="164"/>
    </location>
</feature>
<evidence type="ECO:0000256" key="2">
    <source>
        <dbReference type="SAM" id="Phobius"/>
    </source>
</evidence>
<dbReference type="RefSeq" id="WP_154543602.1">
    <property type="nucleotide sequence ID" value="NZ_VULO01000003.1"/>
</dbReference>
<proteinExistence type="predicted"/>
<feature type="region of interest" description="Disordered" evidence="1">
    <location>
        <begin position="56"/>
        <end position="82"/>
    </location>
</feature>
<evidence type="ECO:0000313" key="3">
    <source>
        <dbReference type="EMBL" id="MSS83816.1"/>
    </source>
</evidence>
<dbReference type="AlphaFoldDB" id="A0A6N7W6G2"/>
<feature type="region of interest" description="Disordered" evidence="1">
    <location>
        <begin position="1"/>
        <end position="26"/>
    </location>
</feature>
<dbReference type="Proteomes" id="UP000470875">
    <property type="component" value="Unassembled WGS sequence"/>
</dbReference>
<keyword evidence="4" id="KW-1185">Reference proteome</keyword>
<name>A0A6N7W6G2_9ACTO</name>
<organism evidence="3 4">
    <name type="scientific">Scrofimicrobium canadense</name>
    <dbReference type="NCBI Taxonomy" id="2652290"/>
    <lineage>
        <taxon>Bacteria</taxon>
        <taxon>Bacillati</taxon>
        <taxon>Actinomycetota</taxon>
        <taxon>Actinomycetes</taxon>
        <taxon>Actinomycetales</taxon>
        <taxon>Actinomycetaceae</taxon>
        <taxon>Scrofimicrobium</taxon>
    </lineage>
</organism>
<comment type="caution">
    <text evidence="3">The sequence shown here is derived from an EMBL/GenBank/DDBJ whole genome shotgun (WGS) entry which is preliminary data.</text>
</comment>
<gene>
    <name evidence="3" type="ORF">FYJ24_03380</name>
</gene>
<reference evidence="3 4" key="1">
    <citation type="submission" date="2019-08" db="EMBL/GenBank/DDBJ databases">
        <title>In-depth cultivation of the pig gut microbiome towards novel bacterial diversity and tailored functional studies.</title>
        <authorList>
            <person name="Wylensek D."/>
            <person name="Hitch T.C.A."/>
            <person name="Clavel T."/>
        </authorList>
    </citation>
    <scope>NUCLEOTIDE SEQUENCE [LARGE SCALE GENOMIC DNA]</scope>
    <source>
        <strain evidence="3 4">WB03_NA08</strain>
    </source>
</reference>
<keyword evidence="2" id="KW-0472">Membrane</keyword>
<protein>
    <submittedName>
        <fullName evidence="3">Uncharacterized protein</fullName>
    </submittedName>
</protein>
<evidence type="ECO:0000313" key="4">
    <source>
        <dbReference type="Proteomes" id="UP000470875"/>
    </source>
</evidence>
<keyword evidence="2" id="KW-0812">Transmembrane</keyword>
<sequence length="165" mass="18080">MPAELDDDTAPSVRKTEVDDRTELSTRKVGFDQTQISFRNEADSTQLSARRLDQTVLAQRQKSVKAPQQPLPMKPTSRHEAGTSVVLSSHRLAYDPVLQGVSTPTYSVRGEPVPSPVTHAAPSVSPPSIQRPKQSTRSHGLVWWTLFMGVIAIGAVCALVWLLLN</sequence>
<feature type="compositionally biased region" description="Basic and acidic residues" evidence="1">
    <location>
        <begin position="14"/>
        <end position="26"/>
    </location>
</feature>
<accession>A0A6N7W6G2</accession>
<dbReference type="EMBL" id="VULO01000003">
    <property type="protein sequence ID" value="MSS83816.1"/>
    <property type="molecule type" value="Genomic_DNA"/>
</dbReference>
<keyword evidence="2" id="KW-1133">Transmembrane helix</keyword>
<evidence type="ECO:0000256" key="1">
    <source>
        <dbReference type="SAM" id="MobiDB-lite"/>
    </source>
</evidence>
<feature type="region of interest" description="Disordered" evidence="1">
    <location>
        <begin position="111"/>
        <end position="134"/>
    </location>
</feature>